<dbReference type="AlphaFoldDB" id="A0A1F4VK25"/>
<name>A0A1F4VK25_UNCKA</name>
<comment type="caution">
    <text evidence="2">The sequence shown here is derived from an EMBL/GenBank/DDBJ whole genome shotgun (WGS) entry which is preliminary data.</text>
</comment>
<feature type="domain" description="YokE-like PH" evidence="1">
    <location>
        <begin position="23"/>
        <end position="92"/>
    </location>
</feature>
<sequence>MSNFLLEVQGNKLLNQSIFAHRLQIYDDRIVFKKRGFIKKEEVTIAYTQIAQANLRSGLMFATIEVINSGGFENAIIKHVPNKDAKRAKNIIDRKIREVHSKPEHNLNKNSTISDILEKSLSRVDELYKKGRLTKKEHIKKRNEILSHN</sequence>
<gene>
    <name evidence="2" type="ORF">A3H26_02640</name>
</gene>
<evidence type="ECO:0000313" key="2">
    <source>
        <dbReference type="EMBL" id="OGC57113.1"/>
    </source>
</evidence>
<dbReference type="InterPro" id="IPR039519">
    <property type="entry name" value="YokE-like_PH"/>
</dbReference>
<evidence type="ECO:0000259" key="1">
    <source>
        <dbReference type="Pfam" id="PF14470"/>
    </source>
</evidence>
<proteinExistence type="predicted"/>
<dbReference type="STRING" id="1802630.A3H26_02640"/>
<dbReference type="EMBL" id="MEVN01000021">
    <property type="protein sequence ID" value="OGC57113.1"/>
    <property type="molecule type" value="Genomic_DNA"/>
</dbReference>
<organism evidence="2 3">
    <name type="scientific">candidate division WWE3 bacterium RIFCSPLOWO2_12_FULL_36_10</name>
    <dbReference type="NCBI Taxonomy" id="1802630"/>
    <lineage>
        <taxon>Bacteria</taxon>
        <taxon>Katanobacteria</taxon>
    </lineage>
</organism>
<protein>
    <recommendedName>
        <fullName evidence="1">YokE-like PH domain-containing protein</fullName>
    </recommendedName>
</protein>
<reference evidence="2 3" key="1">
    <citation type="journal article" date="2016" name="Nat. Commun.">
        <title>Thousands of microbial genomes shed light on interconnected biogeochemical processes in an aquifer system.</title>
        <authorList>
            <person name="Anantharaman K."/>
            <person name="Brown C.T."/>
            <person name="Hug L.A."/>
            <person name="Sharon I."/>
            <person name="Castelle C.J."/>
            <person name="Probst A.J."/>
            <person name="Thomas B.C."/>
            <person name="Singh A."/>
            <person name="Wilkins M.J."/>
            <person name="Karaoz U."/>
            <person name="Brodie E.L."/>
            <person name="Williams K.H."/>
            <person name="Hubbard S.S."/>
            <person name="Banfield J.F."/>
        </authorList>
    </citation>
    <scope>NUCLEOTIDE SEQUENCE [LARGE SCALE GENOMIC DNA]</scope>
</reference>
<accession>A0A1F4VK25</accession>
<dbReference type="Pfam" id="PF14470">
    <property type="entry name" value="bPH_3"/>
    <property type="match status" value="1"/>
</dbReference>
<evidence type="ECO:0000313" key="3">
    <source>
        <dbReference type="Proteomes" id="UP000177763"/>
    </source>
</evidence>
<dbReference type="Proteomes" id="UP000177763">
    <property type="component" value="Unassembled WGS sequence"/>
</dbReference>